<evidence type="ECO:0000256" key="9">
    <source>
        <dbReference type="SAM" id="SignalP"/>
    </source>
</evidence>
<protein>
    <submittedName>
        <fullName evidence="12">Uncharacterized protein</fullName>
    </submittedName>
</protein>
<dbReference type="RefSeq" id="WP_062039636.1">
    <property type="nucleotide sequence ID" value="NZ_DF968182.1"/>
</dbReference>
<dbReference type="STRING" id="1678841.TBC1_111131"/>
<dbReference type="InterPro" id="IPR036942">
    <property type="entry name" value="Beta-barrel_TonB_sf"/>
</dbReference>
<evidence type="ECO:0000256" key="4">
    <source>
        <dbReference type="ARBA" id="ARBA00022692"/>
    </source>
</evidence>
<name>A0A0S7BRM3_9BACT</name>
<keyword evidence="4" id="KW-0812">Transmembrane</keyword>
<proteinExistence type="inferred from homology"/>
<dbReference type="InterPro" id="IPR000531">
    <property type="entry name" value="Beta-barrel_TonB"/>
</dbReference>
<dbReference type="Gene3D" id="2.40.170.20">
    <property type="entry name" value="TonB-dependent receptor, beta-barrel domain"/>
    <property type="match status" value="1"/>
</dbReference>
<reference evidence="12" key="1">
    <citation type="journal article" date="2015" name="Genome Announc.">
        <title>Draft Genome Sequence of Bacteroidales Strain TBC1, a Novel Isolate from a Methanogenic Wastewater Treatment System.</title>
        <authorList>
            <person name="Tourlousse D.M."/>
            <person name="Matsuura N."/>
            <person name="Sun L."/>
            <person name="Toyonaga M."/>
            <person name="Kuroda K."/>
            <person name="Ohashi A."/>
            <person name="Cruz R."/>
            <person name="Yamaguchi T."/>
            <person name="Sekiguchi Y."/>
        </authorList>
    </citation>
    <scope>NUCLEOTIDE SEQUENCE [LARGE SCALE GENOMIC DNA]</scope>
    <source>
        <strain evidence="12">TBC1</strain>
    </source>
</reference>
<dbReference type="InterPro" id="IPR039426">
    <property type="entry name" value="TonB-dep_rcpt-like"/>
</dbReference>
<dbReference type="Pfam" id="PF07715">
    <property type="entry name" value="Plug"/>
    <property type="match status" value="1"/>
</dbReference>
<dbReference type="Proteomes" id="UP000053091">
    <property type="component" value="Unassembled WGS sequence"/>
</dbReference>
<feature type="domain" description="TonB-dependent receptor-like beta-barrel" evidence="10">
    <location>
        <begin position="327"/>
        <end position="739"/>
    </location>
</feature>
<feature type="signal peptide" evidence="9">
    <location>
        <begin position="1"/>
        <end position="19"/>
    </location>
</feature>
<dbReference type="InterPro" id="IPR008969">
    <property type="entry name" value="CarboxyPept-like_regulatory"/>
</dbReference>
<keyword evidence="2" id="KW-0813">Transport</keyword>
<evidence type="ECO:0000259" key="11">
    <source>
        <dbReference type="Pfam" id="PF07715"/>
    </source>
</evidence>
<sequence>MKKLFLPLLIVLFSFAATAQNGTIRGRVFNEKSNEPLPFTNIVIFGTNIGSTSDLDGNFIFTGIQPGFVKLAATSVGFESYISEEFQVTNAKTVFVDIPMRETAIQLEQVVVKASPFRKTEESPVSMRTLGIGEIEKSPGANRDISKVIQALPGVASTVSFRNDIIVRGGGPSENRFYLDGMEIPNLNHFATQGSAGGPVGIINVDFIREVDFYSGAFPANRGNTLSSVIEMRQIDGNPERLIFKGAVGASDLALTLNGPLSENTTFLVSARRSYLQFLFDLIGLPFLPTYNDFQFKVKTRFDQKNELTFLGIGAIDKSVLNTGIKDPTEDQRYILNYLPVNEQWNYAIGAVYRHFRTNSFDTWVLSRNMLSNVAYKHINNDESLPLSIDYTSQEMENKFRYENSSRINGYKIIAGGGGEYARYTTNTFQQVFIPLAEDTLREIRYGSEIDMFKYHAFAQVSRNFANDRLILSLGMRTDGNSYSENMSNPLNQLSPRFSAAWALTDKFFLNFNTGRYFQRPAYTTLGYRDNAGRLVNKDNNLKYIASNHVVAGVEYRRNETAKLTLEGFYKHYNDYPVSVVDSISLANKGGDFGVFGNEEVTSTGTGRAYGFEVYLRDRLMDRVDLIVSYTFVRSEFKDFNDKFIPSAWDNRHLLNTTLGIDLGKNWNLGAKWRFIGGSPFTPWDLDRSSLREAWDARRQGYLDFSRFNTLRTENAHQLDVRVDKQYFFDKWSFNFYVDIQNAYNFQQEGAPNLTTVTDGLGNDLIDPADPSRYQIKEVVNLAGRLLPTVGIIVEF</sequence>
<dbReference type="Pfam" id="PF13715">
    <property type="entry name" value="CarbopepD_reg_2"/>
    <property type="match status" value="1"/>
</dbReference>
<dbReference type="InterPro" id="IPR012910">
    <property type="entry name" value="Plug_dom"/>
</dbReference>
<dbReference type="AlphaFoldDB" id="A0A0S7BRM3"/>
<evidence type="ECO:0000256" key="8">
    <source>
        <dbReference type="RuleBase" id="RU003357"/>
    </source>
</evidence>
<dbReference type="Gene3D" id="2.170.130.10">
    <property type="entry name" value="TonB-dependent receptor, plug domain"/>
    <property type="match status" value="1"/>
</dbReference>
<evidence type="ECO:0000259" key="10">
    <source>
        <dbReference type="Pfam" id="PF00593"/>
    </source>
</evidence>
<feature type="chain" id="PRO_5006633101" evidence="9">
    <location>
        <begin position="20"/>
        <end position="796"/>
    </location>
</feature>
<dbReference type="GO" id="GO:0044718">
    <property type="term" value="P:siderophore transmembrane transport"/>
    <property type="evidence" value="ECO:0007669"/>
    <property type="project" value="TreeGrafter"/>
</dbReference>
<dbReference type="GO" id="GO:0009279">
    <property type="term" value="C:cell outer membrane"/>
    <property type="evidence" value="ECO:0007669"/>
    <property type="project" value="UniProtKB-SubCell"/>
</dbReference>
<dbReference type="SUPFAM" id="SSF56935">
    <property type="entry name" value="Porins"/>
    <property type="match status" value="1"/>
</dbReference>
<dbReference type="Pfam" id="PF00593">
    <property type="entry name" value="TonB_dep_Rec_b-barrel"/>
    <property type="match status" value="1"/>
</dbReference>
<dbReference type="Gene3D" id="2.60.40.1120">
    <property type="entry name" value="Carboxypeptidase-like, regulatory domain"/>
    <property type="match status" value="1"/>
</dbReference>
<dbReference type="PANTHER" id="PTHR30069">
    <property type="entry name" value="TONB-DEPENDENT OUTER MEMBRANE RECEPTOR"/>
    <property type="match status" value="1"/>
</dbReference>
<accession>A0A0S7BRM3</accession>
<evidence type="ECO:0000256" key="6">
    <source>
        <dbReference type="ARBA" id="ARBA00023136"/>
    </source>
</evidence>
<keyword evidence="9" id="KW-0732">Signal</keyword>
<dbReference type="PANTHER" id="PTHR30069:SF57">
    <property type="entry name" value="TONB-DEPENDENT RECEPTOR"/>
    <property type="match status" value="1"/>
</dbReference>
<keyword evidence="13" id="KW-1185">Reference proteome</keyword>
<dbReference type="SUPFAM" id="SSF49464">
    <property type="entry name" value="Carboxypeptidase regulatory domain-like"/>
    <property type="match status" value="1"/>
</dbReference>
<keyword evidence="6 8" id="KW-0472">Membrane</keyword>
<keyword evidence="3" id="KW-1134">Transmembrane beta strand</keyword>
<evidence type="ECO:0000256" key="5">
    <source>
        <dbReference type="ARBA" id="ARBA00023077"/>
    </source>
</evidence>
<comment type="subcellular location">
    <subcellularLocation>
        <location evidence="1">Cell outer membrane</location>
        <topology evidence="1">Multi-pass membrane protein</topology>
    </subcellularLocation>
</comment>
<dbReference type="PATRIC" id="fig|1678841.3.peg.1282"/>
<feature type="domain" description="TonB-dependent receptor plug" evidence="11">
    <location>
        <begin position="121"/>
        <end position="223"/>
    </location>
</feature>
<evidence type="ECO:0000256" key="1">
    <source>
        <dbReference type="ARBA" id="ARBA00004571"/>
    </source>
</evidence>
<evidence type="ECO:0000256" key="7">
    <source>
        <dbReference type="ARBA" id="ARBA00023237"/>
    </source>
</evidence>
<comment type="similarity">
    <text evidence="8">Belongs to the TonB-dependent receptor family.</text>
</comment>
<dbReference type="EMBL" id="DF968182">
    <property type="protein sequence ID" value="GAP42989.1"/>
    <property type="molecule type" value="Genomic_DNA"/>
</dbReference>
<evidence type="ECO:0000313" key="12">
    <source>
        <dbReference type="EMBL" id="GAP42989.1"/>
    </source>
</evidence>
<keyword evidence="5 8" id="KW-0798">TonB box</keyword>
<gene>
    <name evidence="12" type="ORF">TBC1_111131</name>
</gene>
<evidence type="ECO:0000256" key="2">
    <source>
        <dbReference type="ARBA" id="ARBA00022448"/>
    </source>
</evidence>
<keyword evidence="7" id="KW-0998">Cell outer membrane</keyword>
<evidence type="ECO:0000256" key="3">
    <source>
        <dbReference type="ARBA" id="ARBA00022452"/>
    </source>
</evidence>
<evidence type="ECO:0000313" key="13">
    <source>
        <dbReference type="Proteomes" id="UP000053091"/>
    </source>
</evidence>
<dbReference type="OrthoDB" id="9804995at2"/>
<organism evidence="12">
    <name type="scientific">Lentimicrobium saccharophilum</name>
    <dbReference type="NCBI Taxonomy" id="1678841"/>
    <lineage>
        <taxon>Bacteria</taxon>
        <taxon>Pseudomonadati</taxon>
        <taxon>Bacteroidota</taxon>
        <taxon>Bacteroidia</taxon>
        <taxon>Bacteroidales</taxon>
        <taxon>Lentimicrobiaceae</taxon>
        <taxon>Lentimicrobium</taxon>
    </lineage>
</organism>
<dbReference type="GO" id="GO:0015344">
    <property type="term" value="F:siderophore uptake transmembrane transporter activity"/>
    <property type="evidence" value="ECO:0007669"/>
    <property type="project" value="TreeGrafter"/>
</dbReference>
<dbReference type="InterPro" id="IPR037066">
    <property type="entry name" value="Plug_dom_sf"/>
</dbReference>